<dbReference type="PANTHER" id="PTHR22702:SF1">
    <property type="entry name" value="PROTEASE-ASSOCIATED DOMAIN-CONTAINING PROTEIN 1"/>
    <property type="match status" value="1"/>
</dbReference>
<dbReference type="SUPFAM" id="SSF55486">
    <property type="entry name" value="Metalloproteases ('zincins'), catalytic domain"/>
    <property type="match status" value="1"/>
</dbReference>
<dbReference type="Gene3D" id="3.50.30.30">
    <property type="match status" value="1"/>
</dbReference>
<dbReference type="PANTHER" id="PTHR22702">
    <property type="entry name" value="PROTEASE-ASSOCIATED DOMAIN-CONTAINING PROTEIN"/>
    <property type="match status" value="1"/>
</dbReference>
<reference evidence="5 6" key="1">
    <citation type="submission" date="2018-03" db="EMBL/GenBank/DDBJ databases">
        <title>Massilia armeniaca sp. nov., isolated from desert soil.</title>
        <authorList>
            <person name="Huang H."/>
            <person name="Ren M."/>
        </authorList>
    </citation>
    <scope>NUCLEOTIDE SEQUENCE [LARGE SCALE GENOMIC DNA]</scope>
    <source>
        <strain evidence="5 6">ZMN-3</strain>
    </source>
</reference>
<keyword evidence="1 3" id="KW-0732">Signal</keyword>
<dbReference type="InterPro" id="IPR046450">
    <property type="entry name" value="PA_dom_sf"/>
</dbReference>
<feature type="signal peptide" evidence="3">
    <location>
        <begin position="1"/>
        <end position="25"/>
    </location>
</feature>
<feature type="domain" description="PA" evidence="4">
    <location>
        <begin position="293"/>
        <end position="385"/>
    </location>
</feature>
<dbReference type="SUPFAM" id="SSF52025">
    <property type="entry name" value="PA domain"/>
    <property type="match status" value="1"/>
</dbReference>
<gene>
    <name evidence="5" type="ORF">C9I28_16020</name>
</gene>
<evidence type="ECO:0000313" key="6">
    <source>
        <dbReference type="Proteomes" id="UP000240505"/>
    </source>
</evidence>
<keyword evidence="6" id="KW-1185">Reference proteome</keyword>
<dbReference type="Proteomes" id="UP000240505">
    <property type="component" value="Chromosome"/>
</dbReference>
<evidence type="ECO:0000256" key="1">
    <source>
        <dbReference type="ARBA" id="ARBA00022729"/>
    </source>
</evidence>
<name>A0A2R4CBI3_9BURK</name>
<protein>
    <submittedName>
        <fullName evidence="5">Peptidase</fullName>
    </submittedName>
</protein>
<evidence type="ECO:0000259" key="4">
    <source>
        <dbReference type="Pfam" id="PF02225"/>
    </source>
</evidence>
<evidence type="ECO:0000313" key="5">
    <source>
        <dbReference type="EMBL" id="AVR96989.1"/>
    </source>
</evidence>
<sequence>MKRNNMKSIIAALAVAFSAAGAAQAAAPIVIVNANEPGVGFNDPTPVEPVGGNTGTTLGEQRLIAFTHAANIWGSKLNSSVPIRIQASFEPLRCTASSATLGSAGTLEVFSDFPGAPKANTWYPSALANKLSGVDQSPSIADIRARFNSRLGLAADCLPGSPFYLGLDGADEGGTDFVAVLLHEMGHGLGFQSFSDEETGEYYLDTPSIWDHFMTDNRTNKTWTQMTPAERIANAVSGDGMSWGGPEVTAAVPDVLGKLGVVNISGTAAGSTAGNYKFGEASFGLPIGSKVVTGQLMPVVDQAVGTGLACEPLNPINAKAVAGNIALVDRGSCTFVVKAANVQAAGAIGMIVVDNAPGDPAGMSGSDPSVTIPAVRISQADGNALKAKLVYRSRTKSGIVATFKADETKMAGTDNQKRILMYTPTTFEPGSSVSHYTTSARPNQLMEPAINSDLTHEVEPPKDLTLPLLHDIGW</sequence>
<dbReference type="RefSeq" id="WP_107142338.1">
    <property type="nucleotide sequence ID" value="NZ_CP028324.1"/>
</dbReference>
<dbReference type="Pfam" id="PF02225">
    <property type="entry name" value="PA"/>
    <property type="match status" value="1"/>
</dbReference>
<dbReference type="InterPro" id="IPR003137">
    <property type="entry name" value="PA_domain"/>
</dbReference>
<evidence type="ECO:0000256" key="3">
    <source>
        <dbReference type="SAM" id="SignalP"/>
    </source>
</evidence>
<organism evidence="5 6">
    <name type="scientific">Pseudoduganella armeniaca</name>
    <dbReference type="NCBI Taxonomy" id="2072590"/>
    <lineage>
        <taxon>Bacteria</taxon>
        <taxon>Pseudomonadati</taxon>
        <taxon>Pseudomonadota</taxon>
        <taxon>Betaproteobacteria</taxon>
        <taxon>Burkholderiales</taxon>
        <taxon>Oxalobacteraceae</taxon>
        <taxon>Telluria group</taxon>
        <taxon>Pseudoduganella</taxon>
    </lineage>
</organism>
<dbReference type="OrthoDB" id="614750at2"/>
<proteinExistence type="predicted"/>
<dbReference type="AlphaFoldDB" id="A0A2R4CBI3"/>
<feature type="chain" id="PRO_5015345403" evidence="3">
    <location>
        <begin position="26"/>
        <end position="474"/>
    </location>
</feature>
<dbReference type="KEGG" id="masz:C9I28_16020"/>
<evidence type="ECO:0000256" key="2">
    <source>
        <dbReference type="ARBA" id="ARBA00023180"/>
    </source>
</evidence>
<keyword evidence="2" id="KW-0325">Glycoprotein</keyword>
<dbReference type="CDD" id="cd04818">
    <property type="entry name" value="PA_subtilisin_1"/>
    <property type="match status" value="1"/>
</dbReference>
<accession>A0A2R4CBI3</accession>
<dbReference type="EMBL" id="CP028324">
    <property type="protein sequence ID" value="AVR96989.1"/>
    <property type="molecule type" value="Genomic_DNA"/>
</dbReference>